<feature type="compositionally biased region" description="Basic and acidic residues" evidence="1">
    <location>
        <begin position="309"/>
        <end position="319"/>
    </location>
</feature>
<organism evidence="3 4">
    <name type="scientific">Lupinus luteus</name>
    <name type="common">European yellow lupine</name>
    <dbReference type="NCBI Taxonomy" id="3873"/>
    <lineage>
        <taxon>Eukaryota</taxon>
        <taxon>Viridiplantae</taxon>
        <taxon>Streptophyta</taxon>
        <taxon>Embryophyta</taxon>
        <taxon>Tracheophyta</taxon>
        <taxon>Spermatophyta</taxon>
        <taxon>Magnoliopsida</taxon>
        <taxon>eudicotyledons</taxon>
        <taxon>Gunneridae</taxon>
        <taxon>Pentapetalae</taxon>
        <taxon>rosids</taxon>
        <taxon>fabids</taxon>
        <taxon>Fabales</taxon>
        <taxon>Fabaceae</taxon>
        <taxon>Papilionoideae</taxon>
        <taxon>50 kb inversion clade</taxon>
        <taxon>genistoids sensu lato</taxon>
        <taxon>core genistoids</taxon>
        <taxon>Genisteae</taxon>
        <taxon>Lupinus</taxon>
    </lineage>
</organism>
<evidence type="ECO:0000313" key="4">
    <source>
        <dbReference type="Proteomes" id="UP001497480"/>
    </source>
</evidence>
<dbReference type="SMART" id="SM01054">
    <property type="entry name" value="CaM_binding"/>
    <property type="match status" value="1"/>
</dbReference>
<dbReference type="Proteomes" id="UP001497480">
    <property type="component" value="Unassembled WGS sequence"/>
</dbReference>
<sequence>MATKAKESNVVVKEKKTPSSTTSTKKTTKPSTTTNTKDKATTSNPRDKATTTNPRDKTTTSNPTTEKKVPNYLKPTISSSLVEPHSFNIPKNDASNKPIINRRRSYDKPPSPSRLPKKTHPSPPYSRQHNALVSPGPRGRSLPLPSKSTNSSKPIPERLSKTPKEGKLHQPALFAKSDKKSRSPSPSTSINFKKVPKDASSDSTIGSESNIIETTTEVTSVETGPEVKENMNEKVEVEQVQKVEKQEEKEVENKPASEVPPHVEHEHEHGNKHNHEVELYDEVHVQSDHDENVIPTVSEEEAAKEEADEDKHDEHENRNQEQCNNVNEIIPEIKHSTTEEEVEVKEKKEEEEEEYGQIIEEHHKSENSNVEEAVVEEEKEGFEGGISEEVNENKEGEDDEENVEREVKEELKTEEDSTQHKQQVQHGKKETQVSNDVIEETASMLMEARKNKVRALAGAFQTVIDDQTK</sequence>
<evidence type="ECO:0000313" key="3">
    <source>
        <dbReference type="EMBL" id="CAL0305679.1"/>
    </source>
</evidence>
<feature type="compositionally biased region" description="Low complexity" evidence="1">
    <location>
        <begin position="203"/>
        <end position="224"/>
    </location>
</feature>
<evidence type="ECO:0000256" key="1">
    <source>
        <dbReference type="SAM" id="MobiDB-lite"/>
    </source>
</evidence>
<feature type="region of interest" description="Disordered" evidence="1">
    <location>
        <begin position="292"/>
        <end position="435"/>
    </location>
</feature>
<feature type="compositionally biased region" description="Basic and acidic residues" evidence="1">
    <location>
        <begin position="155"/>
        <end position="168"/>
    </location>
</feature>
<dbReference type="GO" id="GO:0005516">
    <property type="term" value="F:calmodulin binding"/>
    <property type="evidence" value="ECO:0007669"/>
    <property type="project" value="InterPro"/>
</dbReference>
<dbReference type="InterPro" id="IPR012417">
    <property type="entry name" value="CaM-bd_dom_pln"/>
</dbReference>
<feature type="compositionally biased region" description="Basic and acidic residues" evidence="1">
    <location>
        <begin position="1"/>
        <end position="17"/>
    </location>
</feature>
<comment type="caution">
    <text evidence="3">The sequence shown here is derived from an EMBL/GenBank/DDBJ whole genome shotgun (WGS) entry which is preliminary data.</text>
</comment>
<name>A0AAV1W8I6_LUPLU</name>
<reference evidence="3 4" key="1">
    <citation type="submission" date="2024-03" db="EMBL/GenBank/DDBJ databases">
        <authorList>
            <person name="Martinez-Hernandez J."/>
        </authorList>
    </citation>
    <scope>NUCLEOTIDE SEQUENCE [LARGE SCALE GENOMIC DNA]</scope>
</reference>
<feature type="compositionally biased region" description="Low complexity" evidence="1">
    <location>
        <begin position="18"/>
        <end position="35"/>
    </location>
</feature>
<feature type="compositionally biased region" description="Acidic residues" evidence="1">
    <location>
        <begin position="298"/>
        <end position="308"/>
    </location>
</feature>
<feature type="compositionally biased region" description="Basic and acidic residues" evidence="1">
    <location>
        <begin position="225"/>
        <end position="276"/>
    </location>
</feature>
<keyword evidence="4" id="KW-1185">Reference proteome</keyword>
<feature type="region of interest" description="Disordered" evidence="1">
    <location>
        <begin position="1"/>
        <end position="276"/>
    </location>
</feature>
<dbReference type="AlphaFoldDB" id="A0AAV1W8I6"/>
<dbReference type="PANTHER" id="PTHR33349:SF20">
    <property type="entry name" value="CHROMO DOMAIN CEC-LIKE PROTEIN"/>
    <property type="match status" value="1"/>
</dbReference>
<feature type="compositionally biased region" description="Basic and acidic residues" evidence="1">
    <location>
        <begin position="36"/>
        <end position="58"/>
    </location>
</feature>
<feature type="compositionally biased region" description="Basic and acidic residues" evidence="1">
    <location>
        <begin position="404"/>
        <end position="419"/>
    </location>
</feature>
<dbReference type="Pfam" id="PF07839">
    <property type="entry name" value="CaM_binding"/>
    <property type="match status" value="1"/>
</dbReference>
<proteinExistence type="predicted"/>
<dbReference type="PANTHER" id="PTHR33349">
    <property type="entry name" value="EMB|CAB62594.1"/>
    <property type="match status" value="1"/>
</dbReference>
<protein>
    <recommendedName>
        <fullName evidence="2">Calmodulin-binding domain-containing protein</fullName>
    </recommendedName>
</protein>
<gene>
    <name evidence="3" type="ORF">LLUT_LOCUS6739</name>
</gene>
<accession>A0AAV1W8I6</accession>
<feature type="domain" description="Calmodulin-binding" evidence="2">
    <location>
        <begin position="347"/>
        <end position="465"/>
    </location>
</feature>
<evidence type="ECO:0000259" key="2">
    <source>
        <dbReference type="SMART" id="SM01054"/>
    </source>
</evidence>
<dbReference type="EMBL" id="CAXHTB010000004">
    <property type="protein sequence ID" value="CAL0305679.1"/>
    <property type="molecule type" value="Genomic_DNA"/>
</dbReference>
<feature type="compositionally biased region" description="Basic and acidic residues" evidence="1">
    <location>
        <begin position="331"/>
        <end position="348"/>
    </location>
</feature>